<dbReference type="AlphaFoldDB" id="A0A0X3PFT2"/>
<proteinExistence type="predicted"/>
<keyword evidence="2" id="KW-1133">Transmembrane helix</keyword>
<accession>A0A0X3PFT2</accession>
<evidence type="ECO:0000313" key="3">
    <source>
        <dbReference type="EMBL" id="JAP50663.1"/>
    </source>
</evidence>
<name>A0A0X3PFT2_SCHSO</name>
<keyword evidence="2" id="KW-0472">Membrane</keyword>
<protein>
    <submittedName>
        <fullName evidence="3">Uncharacterized protein</fullName>
    </submittedName>
</protein>
<dbReference type="EMBL" id="GEEE01012562">
    <property type="protein sequence ID" value="JAP50663.1"/>
    <property type="molecule type" value="Transcribed_RNA"/>
</dbReference>
<feature type="region of interest" description="Disordered" evidence="1">
    <location>
        <begin position="182"/>
        <end position="220"/>
    </location>
</feature>
<organism evidence="3">
    <name type="scientific">Schistocephalus solidus</name>
    <name type="common">Tapeworm</name>
    <dbReference type="NCBI Taxonomy" id="70667"/>
    <lineage>
        <taxon>Eukaryota</taxon>
        <taxon>Metazoa</taxon>
        <taxon>Spiralia</taxon>
        <taxon>Lophotrochozoa</taxon>
        <taxon>Platyhelminthes</taxon>
        <taxon>Cestoda</taxon>
        <taxon>Eucestoda</taxon>
        <taxon>Diphyllobothriidea</taxon>
        <taxon>Diphyllobothriidae</taxon>
        <taxon>Schistocephalus</taxon>
    </lineage>
</organism>
<keyword evidence="2" id="KW-0812">Transmembrane</keyword>
<feature type="transmembrane region" description="Helical" evidence="2">
    <location>
        <begin position="27"/>
        <end position="46"/>
    </location>
</feature>
<reference evidence="3" key="1">
    <citation type="submission" date="2016-01" db="EMBL/GenBank/DDBJ databases">
        <title>Reference transcriptome for the parasite Schistocephalus solidus: insights into the molecular evolution of parasitism.</title>
        <authorList>
            <person name="Hebert F.O."/>
            <person name="Grambauer S."/>
            <person name="Barber I."/>
            <person name="Landry C.R."/>
            <person name="Aubin-Horth N."/>
        </authorList>
    </citation>
    <scope>NUCLEOTIDE SEQUENCE</scope>
</reference>
<feature type="non-terminal residue" evidence="3">
    <location>
        <position position="1"/>
    </location>
</feature>
<gene>
    <name evidence="3" type="ORF">TR112487</name>
</gene>
<feature type="compositionally biased region" description="Polar residues" evidence="1">
    <location>
        <begin position="186"/>
        <end position="199"/>
    </location>
</feature>
<evidence type="ECO:0000256" key="2">
    <source>
        <dbReference type="SAM" id="Phobius"/>
    </source>
</evidence>
<sequence>RCRRRTDSSKETLINYWRISRFFRTRLLYRMRVVIMYNFLVFTFSGEEQAPSPPAESTLGKQVRFNSAIAISSAQFGISSPEKEESHFKALSSISNVPVEDNRQLNSRPLQPTVSSYFSGVVNNQSSPSFKTADMASVPSALADHLPRKLASRVNPSLDPAPLPHCSPIMASLNSLNLQDKPDVSEVSNAPSCASSLDLSATDEPELVSPPNPSSLSQPSYNSVRILQEEVMKLSKNISNASSKAPSSQAEKEAFDRLVGQFSLNEKPASAHNPVAKVPVSVNFPPHEPVFVDLLEVSVSESEIVREEKEKVARRRRQILAALKKSVVEEPLPEPCPMKFFDLQQHIYQSARLHITGIPNLVPEVNGLSDDQVVEIGNDYQRSLPSYYL</sequence>
<evidence type="ECO:0000256" key="1">
    <source>
        <dbReference type="SAM" id="MobiDB-lite"/>
    </source>
</evidence>